<dbReference type="EC" id="3.5.1.42" evidence="2"/>
<name>A0A4Y8X549_9MICC</name>
<dbReference type="AlphaFoldDB" id="A0A4Y8X549"/>
<reference evidence="2 3" key="1">
    <citation type="submission" date="2020-08" db="EMBL/GenBank/DDBJ databases">
        <title>Sequencing the genomes of 1000 actinobacteria strains.</title>
        <authorList>
            <person name="Klenk H.-P."/>
        </authorList>
    </citation>
    <scope>NUCLEOTIDE SEQUENCE [LARGE SCALE GENOMIC DNA]</scope>
    <source>
        <strain evidence="2 3">DSM 19079</strain>
    </source>
</reference>
<dbReference type="EMBL" id="JACHMC010000001">
    <property type="protein sequence ID" value="MBB4883126.1"/>
    <property type="molecule type" value="Genomic_DNA"/>
</dbReference>
<dbReference type="SUPFAM" id="SSF142433">
    <property type="entry name" value="CinA-like"/>
    <property type="match status" value="1"/>
</dbReference>
<dbReference type="RefSeq" id="WP_135028381.1">
    <property type="nucleotide sequence ID" value="NZ_BMLA01000001.1"/>
</dbReference>
<organism evidence="2 3">
    <name type="scientific">Micrococcus flavus</name>
    <dbReference type="NCBI Taxonomy" id="384602"/>
    <lineage>
        <taxon>Bacteria</taxon>
        <taxon>Bacillati</taxon>
        <taxon>Actinomycetota</taxon>
        <taxon>Actinomycetes</taxon>
        <taxon>Micrococcales</taxon>
        <taxon>Micrococcaceae</taxon>
        <taxon>Micrococcus</taxon>
    </lineage>
</organism>
<evidence type="ECO:0000259" key="1">
    <source>
        <dbReference type="Pfam" id="PF02464"/>
    </source>
</evidence>
<dbReference type="OrthoDB" id="1253990at2"/>
<evidence type="ECO:0000313" key="3">
    <source>
        <dbReference type="Proteomes" id="UP000560081"/>
    </source>
</evidence>
<proteinExistence type="predicted"/>
<dbReference type="InterPro" id="IPR036653">
    <property type="entry name" value="CinA-like_C"/>
</dbReference>
<keyword evidence="3" id="KW-1185">Reference proteome</keyword>
<comment type="caution">
    <text evidence="2">The sequence shown here is derived from an EMBL/GenBank/DDBJ whole genome shotgun (WGS) entry which is preliminary data.</text>
</comment>
<keyword evidence="2" id="KW-0378">Hydrolase</keyword>
<sequence>MTGPGGGADPSGADASAAARAVVARGTELGLTVATAESLTAGMVAAALADVPGASAVLQGGVVAYQNHVKADLLGVDAQLLAARGAVDPEVARQMAAGARRALRADVGVATTGVAGPEPHQGRSVGTVMLGLAVAPALAPALRALAAPAELSEDDEGAALGVELHLAGDRAAVRGGTVERAMTLLEALLAGVPGP</sequence>
<feature type="domain" description="CinA C-terminal" evidence="1">
    <location>
        <begin position="18"/>
        <end position="134"/>
    </location>
</feature>
<dbReference type="Proteomes" id="UP000560081">
    <property type="component" value="Unassembled WGS sequence"/>
</dbReference>
<accession>A0A4Y8X549</accession>
<dbReference type="Pfam" id="PF02464">
    <property type="entry name" value="CinA"/>
    <property type="match status" value="1"/>
</dbReference>
<protein>
    <submittedName>
        <fullName evidence="2">Nicotinamide-nucleotide amidase</fullName>
        <ecNumber evidence="2">3.5.1.42</ecNumber>
    </submittedName>
</protein>
<evidence type="ECO:0000313" key="2">
    <source>
        <dbReference type="EMBL" id="MBB4883126.1"/>
    </source>
</evidence>
<dbReference type="InterPro" id="IPR008136">
    <property type="entry name" value="CinA_C"/>
</dbReference>
<dbReference type="NCBIfam" id="TIGR00199">
    <property type="entry name" value="PncC_domain"/>
    <property type="match status" value="1"/>
</dbReference>
<gene>
    <name evidence="2" type="ORF">BJ976_001477</name>
</gene>
<dbReference type="Gene3D" id="3.90.950.20">
    <property type="entry name" value="CinA-like"/>
    <property type="match status" value="1"/>
</dbReference>
<dbReference type="GO" id="GO:0019159">
    <property type="term" value="F:nicotinamide-nucleotide amidase activity"/>
    <property type="evidence" value="ECO:0007669"/>
    <property type="project" value="UniProtKB-EC"/>
</dbReference>